<dbReference type="InterPro" id="IPR002577">
    <property type="entry name" value="HTH_HxlR"/>
</dbReference>
<dbReference type="GO" id="GO:0003677">
    <property type="term" value="F:DNA binding"/>
    <property type="evidence" value="ECO:0007669"/>
    <property type="project" value="UniProtKB-KW"/>
</dbReference>
<dbReference type="Pfam" id="PF01638">
    <property type="entry name" value="HxlR"/>
    <property type="match status" value="1"/>
</dbReference>
<protein>
    <submittedName>
        <fullName evidence="6">Helix-turn-helix transcriptional regulator</fullName>
    </submittedName>
    <submittedName>
        <fullName evidence="5">Transcriptional regulator, HxlR family</fullName>
    </submittedName>
</protein>
<dbReference type="SUPFAM" id="SSF46785">
    <property type="entry name" value="Winged helix' DNA-binding domain"/>
    <property type="match status" value="1"/>
</dbReference>
<dbReference type="InterPro" id="IPR036390">
    <property type="entry name" value="WH_DNA-bd_sf"/>
</dbReference>
<dbReference type="InterPro" id="IPR036388">
    <property type="entry name" value="WH-like_DNA-bd_sf"/>
</dbReference>
<keyword evidence="3" id="KW-0804">Transcription</keyword>
<dbReference type="Proteomes" id="UP000325466">
    <property type="component" value="Unassembled WGS sequence"/>
</dbReference>
<evidence type="ECO:0000313" key="5">
    <source>
        <dbReference type="EMBL" id="GES40364.1"/>
    </source>
</evidence>
<dbReference type="KEGG" id="rav:AAT18_19430"/>
<dbReference type="CDD" id="cd00090">
    <property type="entry name" value="HTH_ARSR"/>
    <property type="match status" value="1"/>
</dbReference>
<evidence type="ECO:0000256" key="3">
    <source>
        <dbReference type="ARBA" id="ARBA00023163"/>
    </source>
</evidence>
<dbReference type="RefSeq" id="WP_029545165.1">
    <property type="nucleotide sequence ID" value="NZ_BAAAYP010000009.1"/>
</dbReference>
<keyword evidence="2" id="KW-0238">DNA-binding</keyword>
<accession>A0A0F6VL57</accession>
<dbReference type="Proteomes" id="UP001163947">
    <property type="component" value="Chromosome"/>
</dbReference>
<evidence type="ECO:0000313" key="7">
    <source>
        <dbReference type="Proteomes" id="UP000325466"/>
    </source>
</evidence>
<feature type="domain" description="HTH hxlR-type" evidence="4">
    <location>
        <begin position="8"/>
        <end position="103"/>
    </location>
</feature>
<keyword evidence="7" id="KW-1185">Reference proteome</keyword>
<evidence type="ECO:0000313" key="8">
    <source>
        <dbReference type="Proteomes" id="UP001163947"/>
    </source>
</evidence>
<keyword evidence="1" id="KW-0805">Transcription regulation</keyword>
<name>A0A059MLJ1_9NOCA</name>
<dbReference type="GeneID" id="83620610"/>
<evidence type="ECO:0000256" key="2">
    <source>
        <dbReference type="ARBA" id="ARBA00023125"/>
    </source>
</evidence>
<accession>A0A059MLJ1</accession>
<dbReference type="Gene3D" id="1.10.10.10">
    <property type="entry name" value="Winged helix-like DNA-binding domain superfamily/Winged helix DNA-binding domain"/>
    <property type="match status" value="1"/>
</dbReference>
<dbReference type="PANTHER" id="PTHR33204:SF18">
    <property type="entry name" value="TRANSCRIPTIONAL REGULATORY PROTEIN"/>
    <property type="match status" value="1"/>
</dbReference>
<evidence type="ECO:0000259" key="4">
    <source>
        <dbReference type="PROSITE" id="PS51118"/>
    </source>
</evidence>
<dbReference type="EMBL" id="CP106982">
    <property type="protein sequence ID" value="UYF95926.1"/>
    <property type="molecule type" value="Genomic_DNA"/>
</dbReference>
<sequence length="233" mass="26400">MREYGQYCPVSIGSEVLADRWTPLILREMVYGSTRFNEIERGLPGISRTLLATRLRHLERKGVLERVPQARGCEYRLTPAGRELAPILVAIGEWAVKWLFAEPVPAEVDPVTLTWWMHRRVDRDRVPQRRVVIEFDYTGPAPIRLWIVLDRGEPSVCRKPPGFDVDLYVTGEPVALMRVFAGTRTLAEAIDDGSVQVHGPSALVREFGTWFLWSPFHAAVRRAVAGFEAGEHS</sequence>
<dbReference type="EMBL" id="BLAH01000197">
    <property type="protein sequence ID" value="GES40364.1"/>
    <property type="molecule type" value="Genomic_DNA"/>
</dbReference>
<dbReference type="Gene3D" id="3.30.1050.10">
    <property type="entry name" value="SCP2 sterol-binding domain"/>
    <property type="match status" value="1"/>
</dbReference>
<gene>
    <name evidence="6" type="ORF">OCS65_09295</name>
    <name evidence="5" type="ORF">RAJCM14343_5647</name>
</gene>
<evidence type="ECO:0000313" key="6">
    <source>
        <dbReference type="EMBL" id="UYF95926.1"/>
    </source>
</evidence>
<reference evidence="5 7" key="1">
    <citation type="journal article" date="2018" name="Biodegradation">
        <title>1,4-Dioxane degradation characteristics of Rhodococcus aetherivorans JCM 14343.</title>
        <authorList>
            <person name="Inoue D."/>
            <person name="Tsunoda T."/>
            <person name="Yamamoto N."/>
            <person name="Ike M."/>
            <person name="Sei K."/>
        </authorList>
    </citation>
    <scope>NUCLEOTIDE SEQUENCE [LARGE SCALE GENOMIC DNA]</scope>
    <source>
        <strain evidence="5 7">JCM 14343</strain>
    </source>
</reference>
<dbReference type="SUPFAM" id="SSF55718">
    <property type="entry name" value="SCP-like"/>
    <property type="match status" value="1"/>
</dbReference>
<reference evidence="6" key="3">
    <citation type="submission" date="2022-09" db="EMBL/GenBank/DDBJ databases">
        <title>The genome sequence of Rhodococcus aetherivorans N1.</title>
        <authorList>
            <person name="Jiang W."/>
        </authorList>
    </citation>
    <scope>NUCLEOTIDE SEQUENCE</scope>
    <source>
        <strain evidence="6">N1</strain>
    </source>
</reference>
<reference evidence="5" key="2">
    <citation type="submission" date="2019-10" db="EMBL/GenBank/DDBJ databases">
        <title>Draft genome sequence of Rhodococcus aetherivorans JCM 14343.</title>
        <authorList>
            <person name="Inoue D."/>
            <person name="Nakazawa M."/>
            <person name="Yamamoto N."/>
            <person name="Sei K."/>
            <person name="Ike M."/>
        </authorList>
    </citation>
    <scope>NUCLEOTIDE SEQUENCE</scope>
    <source>
        <strain evidence="5">JCM 14343</strain>
    </source>
</reference>
<dbReference type="AlphaFoldDB" id="A0A059MLJ1"/>
<organism evidence="6 8">
    <name type="scientific">Rhodococcus aetherivorans</name>
    <dbReference type="NCBI Taxonomy" id="191292"/>
    <lineage>
        <taxon>Bacteria</taxon>
        <taxon>Bacillati</taxon>
        <taxon>Actinomycetota</taxon>
        <taxon>Actinomycetes</taxon>
        <taxon>Mycobacteriales</taxon>
        <taxon>Nocardiaceae</taxon>
        <taxon>Rhodococcus</taxon>
    </lineage>
</organism>
<evidence type="ECO:0000256" key="1">
    <source>
        <dbReference type="ARBA" id="ARBA00023015"/>
    </source>
</evidence>
<dbReference type="PROSITE" id="PS51118">
    <property type="entry name" value="HTH_HXLR"/>
    <property type="match status" value="1"/>
</dbReference>
<dbReference type="InterPro" id="IPR011991">
    <property type="entry name" value="ArsR-like_HTH"/>
</dbReference>
<dbReference type="PANTHER" id="PTHR33204">
    <property type="entry name" value="TRANSCRIPTIONAL REGULATOR, MARR FAMILY"/>
    <property type="match status" value="1"/>
</dbReference>
<proteinExistence type="predicted"/>
<dbReference type="InterPro" id="IPR036527">
    <property type="entry name" value="SCP2_sterol-bd_dom_sf"/>
</dbReference>